<gene>
    <name evidence="1" type="ORF">OUZ56_013825</name>
</gene>
<comment type="caution">
    <text evidence="1">The sequence shown here is derived from an EMBL/GenBank/DDBJ whole genome shotgun (WGS) entry which is preliminary data.</text>
</comment>
<protein>
    <submittedName>
        <fullName evidence="1">Uncharacterized protein</fullName>
    </submittedName>
</protein>
<organism evidence="1 2">
    <name type="scientific">Daphnia magna</name>
    <dbReference type="NCBI Taxonomy" id="35525"/>
    <lineage>
        <taxon>Eukaryota</taxon>
        <taxon>Metazoa</taxon>
        <taxon>Ecdysozoa</taxon>
        <taxon>Arthropoda</taxon>
        <taxon>Crustacea</taxon>
        <taxon>Branchiopoda</taxon>
        <taxon>Diplostraca</taxon>
        <taxon>Cladocera</taxon>
        <taxon>Anomopoda</taxon>
        <taxon>Daphniidae</taxon>
        <taxon>Daphnia</taxon>
    </lineage>
</organism>
<proteinExistence type="predicted"/>
<keyword evidence="2" id="KW-1185">Reference proteome</keyword>
<evidence type="ECO:0000313" key="2">
    <source>
        <dbReference type="Proteomes" id="UP001234178"/>
    </source>
</evidence>
<sequence>MCGPYMFGFIPPLNVSAFDGQAKPSGAYIQRPANFDSKVHIVAAHPHTSQLSRSRFNSGKMNTHKNEDDATANLYASWAVTKSSQLAQEVSNGLDDAAAPPSLFDDLVYGELCDHIMPSSQR</sequence>
<dbReference type="Proteomes" id="UP001234178">
    <property type="component" value="Unassembled WGS sequence"/>
</dbReference>
<evidence type="ECO:0000313" key="1">
    <source>
        <dbReference type="EMBL" id="KAK4008692.1"/>
    </source>
</evidence>
<accession>A0ABQ9Z715</accession>
<reference evidence="1 2" key="1">
    <citation type="journal article" date="2023" name="Nucleic Acids Res.">
        <title>The hologenome of Daphnia magna reveals possible DNA methylation and microbiome-mediated evolution of the host genome.</title>
        <authorList>
            <person name="Chaturvedi A."/>
            <person name="Li X."/>
            <person name="Dhandapani V."/>
            <person name="Marshall H."/>
            <person name="Kissane S."/>
            <person name="Cuenca-Cambronero M."/>
            <person name="Asole G."/>
            <person name="Calvet F."/>
            <person name="Ruiz-Romero M."/>
            <person name="Marangio P."/>
            <person name="Guigo R."/>
            <person name="Rago D."/>
            <person name="Mirbahai L."/>
            <person name="Eastwood N."/>
            <person name="Colbourne J.K."/>
            <person name="Zhou J."/>
            <person name="Mallon E."/>
            <person name="Orsini L."/>
        </authorList>
    </citation>
    <scope>NUCLEOTIDE SEQUENCE [LARGE SCALE GENOMIC DNA]</scope>
    <source>
        <strain evidence="1">LRV0_1</strain>
    </source>
</reference>
<name>A0ABQ9Z715_9CRUS</name>
<dbReference type="EMBL" id="JAOYFB010000002">
    <property type="protein sequence ID" value="KAK4008692.1"/>
    <property type="molecule type" value="Genomic_DNA"/>
</dbReference>